<dbReference type="SUPFAM" id="SSF116734">
    <property type="entry name" value="DNA methylase specificity domain"/>
    <property type="match status" value="2"/>
</dbReference>
<name>A0A385FZR1_KLEPN</name>
<evidence type="ECO:0000313" key="6">
    <source>
        <dbReference type="EMBL" id="AXV47158.1"/>
    </source>
</evidence>
<dbReference type="PANTHER" id="PTHR30408:SF12">
    <property type="entry name" value="TYPE I RESTRICTION ENZYME MJAVIII SPECIFICITY SUBUNIT"/>
    <property type="match status" value="1"/>
</dbReference>
<accession>A0A385FZR1</accession>
<dbReference type="PANTHER" id="PTHR30408">
    <property type="entry name" value="TYPE-1 RESTRICTION ENZYME ECOKI SPECIFICITY PROTEIN"/>
    <property type="match status" value="1"/>
</dbReference>
<feature type="domain" description="Type I restriction modification DNA specificity" evidence="5">
    <location>
        <begin position="225"/>
        <end position="404"/>
    </location>
</feature>
<feature type="coiled-coil region" evidence="4">
    <location>
        <begin position="389"/>
        <end position="416"/>
    </location>
</feature>
<sequence>MARDSLYPVSVKAGKPILGMLPTGWQKLSLEKCLNIEARKAYIQDNQEYDLVTVKRSRGGVIRREHLKGKDISVKSQFYIKEGDFLISKRQIVHGACGLVPKELSGSIVSNEYCVLTGKSGFYLPYMEFLSESLYFQQTCFHSSIGVHIEKMIFKLDSWFKWPFNIPPLSEQKRIVKILSTWDKAISVTEKLLANSQQQKKALMQQLVTGKKRLLDENGVRFSGEWEQFPLKVMAEVIVSPVDKKTEANEIPVELCNYTDVYYNNYITNNINFMKATATKNEIEKYTLKKGDVIITKDSETPGDIAIPALVSEDLNGVVCGYHLAIIRPKNKIVVGSFLNYLFSMQKTRYYFFTLATGATRFGLSVGGINYAHFSIPKIEEQQKIAAVLSAADAEISVLEKKLACLKDEKKALMQQLLTGKRRVKTEVEETVSA</sequence>
<dbReference type="InterPro" id="IPR052021">
    <property type="entry name" value="Type-I_RS_S_subunit"/>
</dbReference>
<evidence type="ECO:0000256" key="3">
    <source>
        <dbReference type="ARBA" id="ARBA00023125"/>
    </source>
</evidence>
<keyword evidence="3" id="KW-0238">DNA-binding</keyword>
<dbReference type="EMBL" id="MH733010">
    <property type="protein sequence ID" value="AXV47158.1"/>
    <property type="molecule type" value="Genomic_DNA"/>
</dbReference>
<dbReference type="GO" id="GO:0003677">
    <property type="term" value="F:DNA binding"/>
    <property type="evidence" value="ECO:0007669"/>
    <property type="project" value="UniProtKB-KW"/>
</dbReference>
<evidence type="ECO:0000256" key="2">
    <source>
        <dbReference type="ARBA" id="ARBA00022747"/>
    </source>
</evidence>
<dbReference type="AlphaFoldDB" id="A0A385FZR1"/>
<proteinExistence type="inferred from homology"/>
<dbReference type="Pfam" id="PF01420">
    <property type="entry name" value="Methylase_S"/>
    <property type="match status" value="2"/>
</dbReference>
<dbReference type="InterPro" id="IPR000055">
    <property type="entry name" value="Restrct_endonuc_typeI_TRD"/>
</dbReference>
<dbReference type="RefSeq" id="WP_032164004.1">
    <property type="nucleotide sequence ID" value="NZ_MH733010.1"/>
</dbReference>
<dbReference type="Gene3D" id="3.90.220.20">
    <property type="entry name" value="DNA methylase specificity domains"/>
    <property type="match status" value="2"/>
</dbReference>
<evidence type="ECO:0000259" key="5">
    <source>
        <dbReference type="Pfam" id="PF01420"/>
    </source>
</evidence>
<organism evidence="6">
    <name type="scientific">Klebsiella pneumoniae</name>
    <dbReference type="NCBI Taxonomy" id="573"/>
    <lineage>
        <taxon>Bacteria</taxon>
        <taxon>Pseudomonadati</taxon>
        <taxon>Pseudomonadota</taxon>
        <taxon>Gammaproteobacteria</taxon>
        <taxon>Enterobacterales</taxon>
        <taxon>Enterobacteriaceae</taxon>
        <taxon>Klebsiella/Raoultella group</taxon>
        <taxon>Klebsiella</taxon>
        <taxon>Klebsiella pneumoniae complex</taxon>
    </lineage>
</organism>
<feature type="domain" description="Type I restriction modification DNA specificity" evidence="5">
    <location>
        <begin position="23"/>
        <end position="193"/>
    </location>
</feature>
<keyword evidence="4" id="KW-0175">Coiled coil</keyword>
<reference evidence="6" key="1">
    <citation type="submission" date="2018-08" db="EMBL/GenBank/DDBJ databases">
        <authorList>
            <person name="Mu J.-J."/>
            <person name="Lin Y.-C."/>
        </authorList>
    </citation>
    <scope>NUCLEOTIDE SEQUENCE</scope>
    <source>
        <strain evidence="6">KP14812</strain>
        <plasmid evidence="6">pKP14812-MCR-1</plasmid>
    </source>
</reference>
<evidence type="ECO:0000256" key="1">
    <source>
        <dbReference type="ARBA" id="ARBA00010923"/>
    </source>
</evidence>
<protein>
    <submittedName>
        <fullName evidence="6">EcoKI restriction-modification system protein HsdS</fullName>
    </submittedName>
</protein>
<geneLocation type="plasmid" evidence="6">
    <name>pKP14812-MCR-1</name>
</geneLocation>
<keyword evidence="6" id="KW-0614">Plasmid</keyword>
<dbReference type="InterPro" id="IPR044946">
    <property type="entry name" value="Restrct_endonuc_typeI_TRD_sf"/>
</dbReference>
<dbReference type="CDD" id="cd17258">
    <property type="entry name" value="RMtype1_S_Sau13435ORF2165P-TRD1-CR1_like"/>
    <property type="match status" value="1"/>
</dbReference>
<dbReference type="Gene3D" id="1.10.287.1120">
    <property type="entry name" value="Bipartite methylase S protein"/>
    <property type="match status" value="1"/>
</dbReference>
<dbReference type="GO" id="GO:0009307">
    <property type="term" value="P:DNA restriction-modification system"/>
    <property type="evidence" value="ECO:0007669"/>
    <property type="project" value="UniProtKB-KW"/>
</dbReference>
<keyword evidence="2" id="KW-0680">Restriction system</keyword>
<comment type="similarity">
    <text evidence="1">Belongs to the type-I restriction system S methylase family.</text>
</comment>
<evidence type="ECO:0000256" key="4">
    <source>
        <dbReference type="SAM" id="Coils"/>
    </source>
</evidence>